<evidence type="ECO:0000256" key="2">
    <source>
        <dbReference type="HAMAP-Rule" id="MF_00048"/>
    </source>
</evidence>
<dbReference type="Gene3D" id="3.40.1350.10">
    <property type="match status" value="1"/>
</dbReference>
<dbReference type="SUPFAM" id="SSF52980">
    <property type="entry name" value="Restriction endonuclease-like"/>
    <property type="match status" value="1"/>
</dbReference>
<dbReference type="GO" id="GO:0004519">
    <property type="term" value="F:endonuclease activity"/>
    <property type="evidence" value="ECO:0007669"/>
    <property type="project" value="UniProtKB-KW"/>
</dbReference>
<sequence>MKLLQRILKPKKLLNNQSLNLNSPSQKMGDFYEQKALKQLEAQGLTCLEKNFCCKLGEIDLIMQQQQTIVFIEVRYRKQNKFGSALESVTPSKQAKLIRTANLYLTQHQLHNKAACRFDVVTFDNEQFNWIKNAFSS</sequence>
<dbReference type="GO" id="GO:0003676">
    <property type="term" value="F:nucleic acid binding"/>
    <property type="evidence" value="ECO:0007669"/>
    <property type="project" value="InterPro"/>
</dbReference>
<evidence type="ECO:0000313" key="4">
    <source>
        <dbReference type="Proteomes" id="UP000245790"/>
    </source>
</evidence>
<dbReference type="InterPro" id="IPR011335">
    <property type="entry name" value="Restrct_endonuc-II-like"/>
</dbReference>
<proteinExistence type="inferred from homology"/>
<dbReference type="CDD" id="cd20736">
    <property type="entry name" value="PoNe_Nuclease"/>
    <property type="match status" value="1"/>
</dbReference>
<name>A0A316G0S3_9GAMM</name>
<evidence type="ECO:0000313" key="3">
    <source>
        <dbReference type="EMBL" id="PWK47947.1"/>
    </source>
</evidence>
<dbReference type="InterPro" id="IPR011856">
    <property type="entry name" value="tRNA_endonuc-like_dom_sf"/>
</dbReference>
<keyword evidence="3" id="KW-0255">Endonuclease</keyword>
<dbReference type="InterPro" id="IPR003509">
    <property type="entry name" value="UPF0102_YraN-like"/>
</dbReference>
<accession>A0A316G0S3</accession>
<dbReference type="RefSeq" id="WP_245411461.1">
    <property type="nucleotide sequence ID" value="NZ_QGGU01000010.1"/>
</dbReference>
<reference evidence="3 4" key="1">
    <citation type="submission" date="2018-05" db="EMBL/GenBank/DDBJ databases">
        <title>Genomic Encyclopedia of Type Strains, Phase IV (KMG-IV): sequencing the most valuable type-strain genomes for metagenomic binning, comparative biology and taxonomic classification.</title>
        <authorList>
            <person name="Goeker M."/>
        </authorList>
    </citation>
    <scope>NUCLEOTIDE SEQUENCE [LARGE SCALE GENOMIC DNA]</scope>
    <source>
        <strain evidence="3 4">DSM 25350</strain>
    </source>
</reference>
<dbReference type="HAMAP" id="MF_00048">
    <property type="entry name" value="UPF0102"/>
    <property type="match status" value="1"/>
</dbReference>
<evidence type="ECO:0000256" key="1">
    <source>
        <dbReference type="ARBA" id="ARBA00006738"/>
    </source>
</evidence>
<comment type="similarity">
    <text evidence="1 2">Belongs to the UPF0102 family.</text>
</comment>
<protein>
    <recommendedName>
        <fullName evidence="2">UPF0102 protein C8D97_110163</fullName>
    </recommendedName>
</protein>
<dbReference type="NCBIfam" id="NF009150">
    <property type="entry name" value="PRK12497.1-3"/>
    <property type="match status" value="1"/>
</dbReference>
<comment type="caution">
    <text evidence="3">The sequence shown here is derived from an EMBL/GenBank/DDBJ whole genome shotgun (WGS) entry which is preliminary data.</text>
</comment>
<dbReference type="PANTHER" id="PTHR34039:SF1">
    <property type="entry name" value="UPF0102 PROTEIN YRAN"/>
    <property type="match status" value="1"/>
</dbReference>
<keyword evidence="3" id="KW-0540">Nuclease</keyword>
<keyword evidence="4" id="KW-1185">Reference proteome</keyword>
<organism evidence="3 4">
    <name type="scientific">Pleionea mediterranea</name>
    <dbReference type="NCBI Taxonomy" id="523701"/>
    <lineage>
        <taxon>Bacteria</taxon>
        <taxon>Pseudomonadati</taxon>
        <taxon>Pseudomonadota</taxon>
        <taxon>Gammaproteobacteria</taxon>
        <taxon>Oceanospirillales</taxon>
        <taxon>Pleioneaceae</taxon>
        <taxon>Pleionea</taxon>
    </lineage>
</organism>
<dbReference type="AlphaFoldDB" id="A0A316G0S3"/>
<dbReference type="EMBL" id="QGGU01000010">
    <property type="protein sequence ID" value="PWK47947.1"/>
    <property type="molecule type" value="Genomic_DNA"/>
</dbReference>
<dbReference type="Proteomes" id="UP000245790">
    <property type="component" value="Unassembled WGS sequence"/>
</dbReference>
<dbReference type="PANTHER" id="PTHR34039">
    <property type="entry name" value="UPF0102 PROTEIN YRAN"/>
    <property type="match status" value="1"/>
</dbReference>
<dbReference type="Pfam" id="PF02021">
    <property type="entry name" value="UPF0102"/>
    <property type="match status" value="1"/>
</dbReference>
<keyword evidence="3" id="KW-0378">Hydrolase</keyword>
<gene>
    <name evidence="3" type="ORF">C8D97_110163</name>
</gene>
<dbReference type="NCBIfam" id="TIGR00252">
    <property type="entry name" value="YraN family protein"/>
    <property type="match status" value="1"/>
</dbReference>